<dbReference type="Gene3D" id="3.40.50.10140">
    <property type="entry name" value="Toll/interleukin-1 receptor homology (TIR) domain"/>
    <property type="match status" value="1"/>
</dbReference>
<keyword evidence="3" id="KW-1185">Reference proteome</keyword>
<feature type="domain" description="TIR" evidence="1">
    <location>
        <begin position="6"/>
        <end position="111"/>
    </location>
</feature>
<evidence type="ECO:0000313" key="3">
    <source>
        <dbReference type="Proteomes" id="UP000274556"/>
    </source>
</evidence>
<dbReference type="EMBL" id="RBXL01000001">
    <property type="protein sequence ID" value="RKT46633.1"/>
    <property type="molecule type" value="Genomic_DNA"/>
</dbReference>
<sequence>MARKLFVSHSSKTPENLALLEDVCALLGPSGAGFDVLVDQGGGIPAGADWELKLNEWMAECHAAVILFSKAALHDSDWVKKEAAILSWRREVEDGFTLIPVLLDDLTPEDLAKGLFGVLRVNKDQCVRCEATGQAITDAIVEGLGAPPGPSPRTPFERLEDAVARILLRQADPDTLEDIWQAITSKHKPQWRPDGGERFAAVLARHLLRDSGRALIELKILLDKIRPRVARDQADELLRYLAGLWVSAEAAGGIPAARRGSRLVALNGNYFAEFTGLRYLQRAWLLTNLWRLVLVNNRTLDGILEDIRAEFRPVRRVLDAAVDRRINGYDQPIVVFLPQPDDGGQLPDAELLEALRTHFPNAVFVVPTGPDLPEGIEASIGAKPLLPPLDLQVEEDQLFAFDDASRFIENQLYGNP</sequence>
<comment type="caution">
    <text evidence="2">The sequence shown here is derived from an EMBL/GenBank/DDBJ whole genome shotgun (WGS) entry which is preliminary data.</text>
</comment>
<dbReference type="Pfam" id="PF13676">
    <property type="entry name" value="TIR_2"/>
    <property type="match status" value="1"/>
</dbReference>
<dbReference type="AlphaFoldDB" id="A0A495VDE3"/>
<dbReference type="Proteomes" id="UP000274556">
    <property type="component" value="Unassembled WGS sequence"/>
</dbReference>
<dbReference type="InterPro" id="IPR000157">
    <property type="entry name" value="TIR_dom"/>
</dbReference>
<name>A0A495VDE3_9GAMM</name>
<dbReference type="SUPFAM" id="SSF52200">
    <property type="entry name" value="Toll/Interleukin receptor TIR domain"/>
    <property type="match status" value="1"/>
</dbReference>
<evidence type="ECO:0000259" key="1">
    <source>
        <dbReference type="Pfam" id="PF13676"/>
    </source>
</evidence>
<gene>
    <name evidence="2" type="ORF">BDD21_4159</name>
</gene>
<dbReference type="InterPro" id="IPR035897">
    <property type="entry name" value="Toll_tir_struct_dom_sf"/>
</dbReference>
<dbReference type="GO" id="GO:0007165">
    <property type="term" value="P:signal transduction"/>
    <property type="evidence" value="ECO:0007669"/>
    <property type="project" value="InterPro"/>
</dbReference>
<proteinExistence type="predicted"/>
<evidence type="ECO:0000313" key="2">
    <source>
        <dbReference type="EMBL" id="RKT46633.1"/>
    </source>
</evidence>
<protein>
    <submittedName>
        <fullName evidence="2">TIR domain-containing protein</fullName>
    </submittedName>
</protein>
<accession>A0A495VDE3</accession>
<organism evidence="2 3">
    <name type="scientific">Thiocapsa rosea</name>
    <dbReference type="NCBI Taxonomy" id="69360"/>
    <lineage>
        <taxon>Bacteria</taxon>
        <taxon>Pseudomonadati</taxon>
        <taxon>Pseudomonadota</taxon>
        <taxon>Gammaproteobacteria</taxon>
        <taxon>Chromatiales</taxon>
        <taxon>Chromatiaceae</taxon>
        <taxon>Thiocapsa</taxon>
    </lineage>
</organism>
<reference evidence="2 3" key="1">
    <citation type="submission" date="2018-10" db="EMBL/GenBank/DDBJ databases">
        <title>Genomic Encyclopedia of Archaeal and Bacterial Type Strains, Phase II (KMG-II): from individual species to whole genera.</title>
        <authorList>
            <person name="Goeker M."/>
        </authorList>
    </citation>
    <scope>NUCLEOTIDE SEQUENCE [LARGE SCALE GENOMIC DNA]</scope>
    <source>
        <strain evidence="2 3">DSM 235</strain>
    </source>
</reference>